<dbReference type="InterPro" id="IPR057326">
    <property type="entry name" value="KR_dom"/>
</dbReference>
<protein>
    <submittedName>
        <fullName evidence="4">SDR family oxidoreductase</fullName>
    </submittedName>
</protein>
<dbReference type="GO" id="GO:0016616">
    <property type="term" value="F:oxidoreductase activity, acting on the CH-OH group of donors, NAD or NADP as acceptor"/>
    <property type="evidence" value="ECO:0007669"/>
    <property type="project" value="UniProtKB-ARBA"/>
</dbReference>
<evidence type="ECO:0000313" key="5">
    <source>
        <dbReference type="Proteomes" id="UP001149009"/>
    </source>
</evidence>
<organism evidence="4 5">
    <name type="scientific">Chelativorans petroleitrophicus</name>
    <dbReference type="NCBI Taxonomy" id="2975484"/>
    <lineage>
        <taxon>Bacteria</taxon>
        <taxon>Pseudomonadati</taxon>
        <taxon>Pseudomonadota</taxon>
        <taxon>Alphaproteobacteria</taxon>
        <taxon>Hyphomicrobiales</taxon>
        <taxon>Phyllobacteriaceae</taxon>
        <taxon>Chelativorans</taxon>
    </lineage>
</organism>
<feature type="domain" description="Ketoreductase" evidence="3">
    <location>
        <begin position="13"/>
        <end position="190"/>
    </location>
</feature>
<dbReference type="SMART" id="SM00822">
    <property type="entry name" value="PKS_KR"/>
    <property type="match status" value="1"/>
</dbReference>
<keyword evidence="5" id="KW-1185">Reference proteome</keyword>
<gene>
    <name evidence="4" type="ORF">NYR54_02035</name>
</gene>
<evidence type="ECO:0000256" key="2">
    <source>
        <dbReference type="ARBA" id="ARBA00023002"/>
    </source>
</evidence>
<comment type="similarity">
    <text evidence="1">Belongs to the short-chain dehydrogenases/reductases (SDR) family.</text>
</comment>
<dbReference type="RefSeq" id="WP_261513758.1">
    <property type="nucleotide sequence ID" value="NZ_JAODNV010000004.1"/>
</dbReference>
<name>A0A9X3B5Q3_9HYPH</name>
<dbReference type="Proteomes" id="UP001149009">
    <property type="component" value="Unassembled WGS sequence"/>
</dbReference>
<dbReference type="InterPro" id="IPR002347">
    <property type="entry name" value="SDR_fam"/>
</dbReference>
<dbReference type="Gene3D" id="3.40.50.720">
    <property type="entry name" value="NAD(P)-binding Rossmann-like Domain"/>
    <property type="match status" value="1"/>
</dbReference>
<dbReference type="FunFam" id="3.40.50.720:FF:000173">
    <property type="entry name" value="3-oxoacyl-[acyl-carrier protein] reductase"/>
    <property type="match status" value="1"/>
</dbReference>
<comment type="caution">
    <text evidence="4">The sequence shown here is derived from an EMBL/GenBank/DDBJ whole genome shotgun (WGS) entry which is preliminary data.</text>
</comment>
<dbReference type="AlphaFoldDB" id="A0A9X3B5Q3"/>
<dbReference type="PANTHER" id="PTHR42760">
    <property type="entry name" value="SHORT-CHAIN DEHYDROGENASES/REDUCTASES FAMILY MEMBER"/>
    <property type="match status" value="1"/>
</dbReference>
<accession>A0A9X3B5Q3</accession>
<sequence>MKDDKEGPPAKGRVAMLTGAGGRMGEATARKLAAEGYRLALVDRNAEAVERLAAELGGDHIAIAADLSTPDGAAQAVAKCEAGCGPVEILINNAGIFTPAKLEQTTDAEWRRVLSVNLDSSFYLSRLVVPGMKSRRFGRIVNVGSMAMKNGGLTAGTAYAVSKGALGAFTFSLARECAPFGITVNAIAPAYVEGPMITEGLSPEQLEAVCRQIPVGRFCQPEEFAHCVAFLIAPLSGFITGEILDLNGGLHLD</sequence>
<dbReference type="SUPFAM" id="SSF51735">
    <property type="entry name" value="NAD(P)-binding Rossmann-fold domains"/>
    <property type="match status" value="1"/>
</dbReference>
<dbReference type="PANTHER" id="PTHR42760:SF135">
    <property type="entry name" value="BLL7886 PROTEIN"/>
    <property type="match status" value="1"/>
</dbReference>
<dbReference type="EMBL" id="JAODNV010000004">
    <property type="protein sequence ID" value="MCT8989077.1"/>
    <property type="molecule type" value="Genomic_DNA"/>
</dbReference>
<reference evidence="4" key="1">
    <citation type="submission" date="2022-08" db="EMBL/GenBank/DDBJ databases">
        <title>Chelativorans sichuanense sp. nov., a paraffin oil-degrading bacterium isolated from a mixture of oil-based drill cuttings and paddy soil.</title>
        <authorList>
            <person name="Yu J."/>
            <person name="Liu H."/>
            <person name="Chen Q."/>
        </authorList>
    </citation>
    <scope>NUCLEOTIDE SEQUENCE</scope>
    <source>
        <strain evidence="4">SCAU 2101</strain>
    </source>
</reference>
<evidence type="ECO:0000256" key="1">
    <source>
        <dbReference type="ARBA" id="ARBA00006484"/>
    </source>
</evidence>
<evidence type="ECO:0000259" key="3">
    <source>
        <dbReference type="SMART" id="SM00822"/>
    </source>
</evidence>
<evidence type="ECO:0000313" key="4">
    <source>
        <dbReference type="EMBL" id="MCT8989077.1"/>
    </source>
</evidence>
<proteinExistence type="inferred from homology"/>
<keyword evidence="2" id="KW-0560">Oxidoreductase</keyword>
<dbReference type="GO" id="GO:0030497">
    <property type="term" value="P:fatty acid elongation"/>
    <property type="evidence" value="ECO:0007669"/>
    <property type="project" value="TreeGrafter"/>
</dbReference>
<dbReference type="PRINTS" id="PR00080">
    <property type="entry name" value="SDRFAMILY"/>
</dbReference>
<dbReference type="InterPro" id="IPR036291">
    <property type="entry name" value="NAD(P)-bd_dom_sf"/>
</dbReference>
<dbReference type="PRINTS" id="PR00081">
    <property type="entry name" value="GDHRDH"/>
</dbReference>
<dbReference type="Pfam" id="PF13561">
    <property type="entry name" value="adh_short_C2"/>
    <property type="match status" value="1"/>
</dbReference>